<protein>
    <submittedName>
        <fullName evidence="2 4">Uncharacterized protein</fullName>
    </submittedName>
</protein>
<sequence length="364" mass="40483">MKKQGRLRREVSSPPHLTARPYANDYQSSLENTDEMKLSARDRNSNSIDKGPKKGPFELALANGDVRLAHMVAYSSGDNSTDGSGLQCLQCSDLQQQLCDLSRRTEMRWHEDIGSSPIPQPRSYSIGIGTDREIPLKSRCCDASTDSPVPELKVFKDAACRTEPTTTNECGCGLDQPVVLCDFSCGTERTVLVETGTGSKQTPAFKDSSSMTSSVTSHSRPIQTEHVNCSTICVCTSPIQMVNRGVEAMRVFMRDSCTVCDEDLSSCSVLDAATATDDDLNAAETKQKHFHQDYYHYHQQQHHQQRQKTCNTVAVQTEFGMFCSVSIQFFRNCCTSVIILIRAYCAIFCCKRNLFVSLPHQCFC</sequence>
<feature type="region of interest" description="Disordered" evidence="1">
    <location>
        <begin position="1"/>
        <end position="55"/>
    </location>
</feature>
<dbReference type="OrthoDB" id="5864947at2759"/>
<organism evidence="4">
    <name type="scientific">Gongylonema pulchrum</name>
    <dbReference type="NCBI Taxonomy" id="637853"/>
    <lineage>
        <taxon>Eukaryota</taxon>
        <taxon>Metazoa</taxon>
        <taxon>Ecdysozoa</taxon>
        <taxon>Nematoda</taxon>
        <taxon>Chromadorea</taxon>
        <taxon>Rhabditida</taxon>
        <taxon>Spirurina</taxon>
        <taxon>Spiruromorpha</taxon>
        <taxon>Spiruroidea</taxon>
        <taxon>Gongylonematidae</taxon>
        <taxon>Gongylonema</taxon>
    </lineage>
</organism>
<dbReference type="Proteomes" id="UP000271098">
    <property type="component" value="Unassembled WGS sequence"/>
</dbReference>
<evidence type="ECO:0000313" key="2">
    <source>
        <dbReference type="EMBL" id="VDN36354.1"/>
    </source>
</evidence>
<dbReference type="AlphaFoldDB" id="A0A183EHZ4"/>
<accession>A0A183EHZ4</accession>
<name>A0A183EHZ4_9BILA</name>
<keyword evidence="3" id="KW-1185">Reference proteome</keyword>
<feature type="compositionally biased region" description="Basic and acidic residues" evidence="1">
    <location>
        <begin position="34"/>
        <end position="55"/>
    </location>
</feature>
<evidence type="ECO:0000256" key="1">
    <source>
        <dbReference type="SAM" id="MobiDB-lite"/>
    </source>
</evidence>
<evidence type="ECO:0000313" key="3">
    <source>
        <dbReference type="Proteomes" id="UP000271098"/>
    </source>
</evidence>
<evidence type="ECO:0000313" key="4">
    <source>
        <dbReference type="WBParaSite" id="GPUH_0002061001-mRNA-1"/>
    </source>
</evidence>
<reference evidence="2 3" key="2">
    <citation type="submission" date="2018-11" db="EMBL/GenBank/DDBJ databases">
        <authorList>
            <consortium name="Pathogen Informatics"/>
        </authorList>
    </citation>
    <scope>NUCLEOTIDE SEQUENCE [LARGE SCALE GENOMIC DNA]</scope>
</reference>
<dbReference type="EMBL" id="UYRT01090711">
    <property type="protein sequence ID" value="VDN36354.1"/>
    <property type="molecule type" value="Genomic_DNA"/>
</dbReference>
<proteinExistence type="predicted"/>
<dbReference type="WBParaSite" id="GPUH_0002061001-mRNA-1">
    <property type="protein sequence ID" value="GPUH_0002061001-mRNA-1"/>
    <property type="gene ID" value="GPUH_0002061001"/>
</dbReference>
<gene>
    <name evidence="2" type="ORF">GPUH_LOCUS20585</name>
</gene>
<reference evidence="4" key="1">
    <citation type="submission" date="2016-06" db="UniProtKB">
        <authorList>
            <consortium name="WormBaseParasite"/>
        </authorList>
    </citation>
    <scope>IDENTIFICATION</scope>
</reference>